<dbReference type="Gene3D" id="3.10.180.10">
    <property type="entry name" value="2,3-Dihydroxybiphenyl 1,2-Dioxygenase, domain 1"/>
    <property type="match status" value="1"/>
</dbReference>
<gene>
    <name evidence="2" type="ORF">BST63_24775</name>
</gene>
<dbReference type="Pfam" id="PF00903">
    <property type="entry name" value="Glyoxalase"/>
    <property type="match status" value="1"/>
</dbReference>
<dbReference type="PROSITE" id="PS51819">
    <property type="entry name" value="VOC"/>
    <property type="match status" value="1"/>
</dbReference>
<dbReference type="Proteomes" id="UP000193884">
    <property type="component" value="Unassembled WGS sequence"/>
</dbReference>
<protein>
    <submittedName>
        <fullName evidence="2">Glyoxalase</fullName>
    </submittedName>
</protein>
<dbReference type="InterPro" id="IPR050383">
    <property type="entry name" value="GlyoxalaseI/FosfomycinResist"/>
</dbReference>
<dbReference type="PANTHER" id="PTHR21366:SF22">
    <property type="entry name" value="VOC DOMAIN-CONTAINING PROTEIN"/>
    <property type="match status" value="1"/>
</dbReference>
<dbReference type="RefSeq" id="WP_085385016.1">
    <property type="nucleotide sequence ID" value="NZ_NAFJ01000089.1"/>
</dbReference>
<dbReference type="InterPro" id="IPR004360">
    <property type="entry name" value="Glyas_Fos-R_dOase_dom"/>
</dbReference>
<dbReference type="InterPro" id="IPR029068">
    <property type="entry name" value="Glyas_Bleomycin-R_OHBP_Dase"/>
</dbReference>
<proteinExistence type="predicted"/>
<dbReference type="SUPFAM" id="SSF54593">
    <property type="entry name" value="Glyoxalase/Bleomycin resistance protein/Dihydroxybiphenyl dioxygenase"/>
    <property type="match status" value="1"/>
</dbReference>
<evidence type="ECO:0000313" key="3">
    <source>
        <dbReference type="Proteomes" id="UP000193884"/>
    </source>
</evidence>
<organism evidence="2 3">
    <name type="scientific">Bradyrhizobium canariense</name>
    <dbReference type="NCBI Taxonomy" id="255045"/>
    <lineage>
        <taxon>Bacteria</taxon>
        <taxon>Pseudomonadati</taxon>
        <taxon>Pseudomonadota</taxon>
        <taxon>Alphaproteobacteria</taxon>
        <taxon>Hyphomicrobiales</taxon>
        <taxon>Nitrobacteraceae</taxon>
        <taxon>Bradyrhizobium</taxon>
    </lineage>
</organism>
<reference evidence="2 3" key="1">
    <citation type="submission" date="2017-03" db="EMBL/GenBank/DDBJ databases">
        <title>Whole genome sequences of fourteen strains of Bradyrhizobium canariense and one strain of Bradyrhizobium japonicum isolated from Lupinus (Papilionoideae: Genisteae) species in Algeria.</title>
        <authorList>
            <person name="Crovadore J."/>
            <person name="Chekireb D."/>
            <person name="Brachmann A."/>
            <person name="Chablais R."/>
            <person name="Cochard B."/>
            <person name="Lefort F."/>
        </authorList>
    </citation>
    <scope>NUCLEOTIDE SEQUENCE [LARGE SCALE GENOMIC DNA]</scope>
    <source>
        <strain evidence="2 3">UBMAN05</strain>
    </source>
</reference>
<comment type="caution">
    <text evidence="2">The sequence shown here is derived from an EMBL/GenBank/DDBJ whole genome shotgun (WGS) entry which is preliminary data.</text>
</comment>
<accession>A0ABX3WZ86</accession>
<keyword evidence="3" id="KW-1185">Reference proteome</keyword>
<dbReference type="EMBL" id="NAFK01000170">
    <property type="protein sequence ID" value="OSJ25115.1"/>
    <property type="molecule type" value="Genomic_DNA"/>
</dbReference>
<evidence type="ECO:0000313" key="2">
    <source>
        <dbReference type="EMBL" id="OSJ25115.1"/>
    </source>
</evidence>
<evidence type="ECO:0000259" key="1">
    <source>
        <dbReference type="PROSITE" id="PS51819"/>
    </source>
</evidence>
<dbReference type="PANTHER" id="PTHR21366">
    <property type="entry name" value="GLYOXALASE FAMILY PROTEIN"/>
    <property type="match status" value="1"/>
</dbReference>
<name>A0ABX3WZ86_9BRAD</name>
<feature type="domain" description="VOC" evidence="1">
    <location>
        <begin position="22"/>
        <end position="141"/>
    </location>
</feature>
<sequence length="142" mass="15755">MKDEMTTEPIQRSRSPFRAIRAIDYTVIFVRDMAAMRRFYEDVLAFPLLRELSPNWIEYGLGPNTLALARPGRTATDAPTPAGSAALQLAFKVSAAEVDACADELARHGVALLSPPTNQSFGHRTLFFRDPDGNLLEIYAEI</sequence>
<dbReference type="InterPro" id="IPR037523">
    <property type="entry name" value="VOC_core"/>
</dbReference>